<evidence type="ECO:0000313" key="1">
    <source>
        <dbReference type="EMBL" id="ATZ33138.1"/>
    </source>
</evidence>
<accession>A0A2H4TUD0</accession>
<gene>
    <name evidence="1" type="ORF">CV83915_02835</name>
</gene>
<protein>
    <submittedName>
        <fullName evidence="1">Uncharacterized protein</fullName>
    </submittedName>
</protein>
<dbReference type="Proteomes" id="UP000236551">
    <property type="component" value="Chromosome"/>
</dbReference>
<evidence type="ECO:0000313" key="2">
    <source>
        <dbReference type="Proteomes" id="UP000236551"/>
    </source>
</evidence>
<dbReference type="EMBL" id="CP024978">
    <property type="protein sequence ID" value="ATZ33138.1"/>
    <property type="molecule type" value="Genomic_DNA"/>
</dbReference>
<organism evidence="1 2">
    <name type="scientific">Escherichia coli</name>
    <dbReference type="NCBI Taxonomy" id="562"/>
    <lineage>
        <taxon>Bacteria</taxon>
        <taxon>Pseudomonadati</taxon>
        <taxon>Pseudomonadota</taxon>
        <taxon>Gammaproteobacteria</taxon>
        <taxon>Enterobacterales</taxon>
        <taxon>Enterobacteriaceae</taxon>
        <taxon>Escherichia</taxon>
    </lineage>
</organism>
<proteinExistence type="predicted"/>
<dbReference type="AlphaFoldDB" id="A0A2H4TUD0"/>
<name>A0A2H4TUD0_ECOLX</name>
<sequence length="52" mass="5650">MPVDSATRNVSGVGNVVERRLAYAMLRKLGDGSFNQFLPGLQSFGFGSFCHD</sequence>
<reference evidence="1 2" key="1">
    <citation type="submission" date="2017-11" db="EMBL/GenBank/DDBJ databases">
        <title>Escherichia coli CV839-15 Genome sequencing and assembly.</title>
        <authorList>
            <person name="Li Z."/>
            <person name="Song N."/>
            <person name="Li W."/>
            <person name="Philip H.R."/>
            <person name="Bu Z."/>
            <person name="Siguo L."/>
        </authorList>
    </citation>
    <scope>NUCLEOTIDE SEQUENCE [LARGE SCALE GENOMIC DNA]</scope>
    <source>
        <strain evidence="1 2">CV839-15</strain>
    </source>
</reference>